<dbReference type="EMBL" id="MFKN01000042">
    <property type="protein sequence ID" value="OGG39757.1"/>
    <property type="molecule type" value="Genomic_DNA"/>
</dbReference>
<dbReference type="STRING" id="1798474.A2118_01790"/>
<evidence type="ECO:0000313" key="1">
    <source>
        <dbReference type="EMBL" id="OGG39757.1"/>
    </source>
</evidence>
<dbReference type="AlphaFoldDB" id="A0A1F6BT89"/>
<organism evidence="1 2">
    <name type="scientific">Candidatus Kaiserbacteria bacterium GWA2_50_9</name>
    <dbReference type="NCBI Taxonomy" id="1798474"/>
    <lineage>
        <taxon>Bacteria</taxon>
        <taxon>Candidatus Kaiseribacteriota</taxon>
    </lineage>
</organism>
<sequence length="222" mass="24315">MSLVVRNALIALGITISLVGTVAYAVNYLNDARIAELSTIEDQISIDTLSLDTQFSLLESAPCDSAASSTTLISSLADLGSRLSYTENQLGTDNEQVIRLKQQYSLLEIRDYLITKRLAAACGTKPATTVLYFYSNAGDCADCDKAGYALSYLRDTYPTLRVYSFDYNLDLGALRTFIFLNKVKPSLPAFIINGKQYYGFTSLADFEKQFPKGALSTSTPPL</sequence>
<dbReference type="Proteomes" id="UP000179014">
    <property type="component" value="Unassembled WGS sequence"/>
</dbReference>
<comment type="caution">
    <text evidence="1">The sequence shown here is derived from an EMBL/GenBank/DDBJ whole genome shotgun (WGS) entry which is preliminary data.</text>
</comment>
<reference evidence="1 2" key="1">
    <citation type="journal article" date="2016" name="Nat. Commun.">
        <title>Thousands of microbial genomes shed light on interconnected biogeochemical processes in an aquifer system.</title>
        <authorList>
            <person name="Anantharaman K."/>
            <person name="Brown C.T."/>
            <person name="Hug L.A."/>
            <person name="Sharon I."/>
            <person name="Castelle C.J."/>
            <person name="Probst A.J."/>
            <person name="Thomas B.C."/>
            <person name="Singh A."/>
            <person name="Wilkins M.J."/>
            <person name="Karaoz U."/>
            <person name="Brodie E.L."/>
            <person name="Williams K.H."/>
            <person name="Hubbard S.S."/>
            <person name="Banfield J.F."/>
        </authorList>
    </citation>
    <scope>NUCLEOTIDE SEQUENCE [LARGE SCALE GENOMIC DNA]</scope>
</reference>
<name>A0A1F6BT89_9BACT</name>
<protein>
    <recommendedName>
        <fullName evidence="3">Thioredoxin domain-containing protein</fullName>
    </recommendedName>
</protein>
<evidence type="ECO:0008006" key="3">
    <source>
        <dbReference type="Google" id="ProtNLM"/>
    </source>
</evidence>
<evidence type="ECO:0000313" key="2">
    <source>
        <dbReference type="Proteomes" id="UP000179014"/>
    </source>
</evidence>
<gene>
    <name evidence="1" type="ORF">A2118_01790</name>
</gene>
<accession>A0A1F6BT89</accession>
<proteinExistence type="predicted"/>